<feature type="domain" description="DUF4771" evidence="3">
    <location>
        <begin position="564"/>
        <end position="720"/>
    </location>
</feature>
<evidence type="ECO:0000259" key="2">
    <source>
        <dbReference type="Pfam" id="PF15994"/>
    </source>
</evidence>
<dbReference type="Proteomes" id="UP001652621">
    <property type="component" value="Unplaced"/>
</dbReference>
<feature type="domain" description="DUF4770" evidence="2">
    <location>
        <begin position="69"/>
        <end position="275"/>
    </location>
</feature>
<name>A0A9J7CWC9_MUSDO</name>
<dbReference type="Pfam" id="PF15995">
    <property type="entry name" value="DUF4771"/>
    <property type="match status" value="1"/>
</dbReference>
<organism evidence="4 5">
    <name type="scientific">Musca domestica</name>
    <name type="common">House fly</name>
    <dbReference type="NCBI Taxonomy" id="7370"/>
    <lineage>
        <taxon>Eukaryota</taxon>
        <taxon>Metazoa</taxon>
        <taxon>Ecdysozoa</taxon>
        <taxon>Arthropoda</taxon>
        <taxon>Hexapoda</taxon>
        <taxon>Insecta</taxon>
        <taxon>Pterygota</taxon>
        <taxon>Neoptera</taxon>
        <taxon>Endopterygota</taxon>
        <taxon>Diptera</taxon>
        <taxon>Brachycera</taxon>
        <taxon>Muscomorpha</taxon>
        <taxon>Muscoidea</taxon>
        <taxon>Muscidae</taxon>
        <taxon>Musca</taxon>
    </lineage>
</organism>
<dbReference type="InterPro" id="IPR031935">
    <property type="entry name" value="DUF4770"/>
</dbReference>
<dbReference type="VEuPathDB" id="VectorBase:MDOA001918"/>
<sequence>MTTTGNTEIRKKDTAQHGEYLIEDFLHNKDVAPWFRGTSIFHLRGANQLFNAIRDDTEQRTTHRVKTCLSLIGLEPIPSSRDLKLIMGMSRGNDLAFLWFLMERHYRNPNPKFYNLNEQLICSAICHLDMITTLRELDRILPIGRTKNDDKNIRECGISDEGHCAGEDKSTCGKFANPQQCGQLPNKSQERNTSEYGQKKENSQSAHRSGRKYILPYFEKSMRPRPYGKPLTMDMPNFKVQFRTYAKYADPNHTAYNESNRWFADYDFNPGRRVAYQIIQNAIANLFENFNAVGLKEETVNVLCGHHKIINEIREQHMHEHAVQLRDRCLQKYFGNRIQMVQNRRELVKLSLRKTIEAELSRMQKQSSTHGKQSWLAAITSACDMVDVNMAEECGKCCPKSKIDIGKPTGSAVKTLILEQTNLDRPHVDLFIHGKTPSQLSIFTSKYMKNYDFSRVGDTPKASQTFFCSPTEHKPFIFDYRKIFQSKARTRNGDWVKQAFIEALNQDLCLLNDLREAASELEIAASQCATNIWQRKLQKCNNELKRSENRLSSWPLPHYPPDGEYDVEDRALMDKMLADAFEYMRRDPKFVLAQLPEAHKLPMLREWLGRRFGKVYTTKDRYDSYRYSLKVFHALDRMSFDFPTPTSAQIGQHHFVTYNCKKYLGRKVNVIKRHFFRRLDNAIMRQSRTYWFAMRGYLCSGPGPPRQTFFAYMPSRLRDIQRFRLWKRSEHRPDKAAWDNRTKANRSAKSAI</sequence>
<dbReference type="PANTHER" id="PTHR41967">
    <property type="entry name" value="FI19406P1-RELATED"/>
    <property type="match status" value="1"/>
</dbReference>
<evidence type="ECO:0000313" key="5">
    <source>
        <dbReference type="RefSeq" id="XP_005186589.2"/>
    </source>
</evidence>
<dbReference type="VEuPathDB" id="VectorBase:MDOMA2_009434"/>
<evidence type="ECO:0000256" key="1">
    <source>
        <dbReference type="SAM" id="MobiDB-lite"/>
    </source>
</evidence>
<dbReference type="PANTHER" id="PTHR41967:SF6">
    <property type="entry name" value="FI19406P1-RELATED"/>
    <property type="match status" value="1"/>
</dbReference>
<protein>
    <submittedName>
        <fullName evidence="5">Uncharacterized protein LOC101897521</fullName>
    </submittedName>
</protein>
<dbReference type="GeneID" id="101897521"/>
<dbReference type="Pfam" id="PF15994">
    <property type="entry name" value="DUF4770"/>
    <property type="match status" value="1"/>
</dbReference>
<dbReference type="InterPro" id="IPR031936">
    <property type="entry name" value="DUF4771"/>
</dbReference>
<keyword evidence="4" id="KW-1185">Reference proteome</keyword>
<accession>A0A9J7CWC9</accession>
<evidence type="ECO:0000259" key="3">
    <source>
        <dbReference type="Pfam" id="PF15995"/>
    </source>
</evidence>
<feature type="compositionally biased region" description="Basic and acidic residues" evidence="1">
    <location>
        <begin position="188"/>
        <end position="202"/>
    </location>
</feature>
<proteinExistence type="predicted"/>
<feature type="region of interest" description="Disordered" evidence="1">
    <location>
        <begin position="179"/>
        <end position="209"/>
    </location>
</feature>
<reference evidence="5" key="1">
    <citation type="submission" date="2025-08" db="UniProtKB">
        <authorList>
            <consortium name="RefSeq"/>
        </authorList>
    </citation>
    <scope>IDENTIFICATION</scope>
    <source>
        <strain evidence="5">Aabys</strain>
        <tissue evidence="5">Whole body</tissue>
    </source>
</reference>
<dbReference type="RefSeq" id="XP_005186589.2">
    <property type="nucleotide sequence ID" value="XM_005186532.4"/>
</dbReference>
<dbReference type="OrthoDB" id="6613664at2759"/>
<gene>
    <name evidence="5" type="primary">LOC101897521</name>
</gene>
<dbReference type="eggNOG" id="ENOG502SCTQ">
    <property type="taxonomic scope" value="Eukaryota"/>
</dbReference>
<evidence type="ECO:0000313" key="4">
    <source>
        <dbReference type="Proteomes" id="UP001652621"/>
    </source>
</evidence>